<comment type="caution">
    <text evidence="11">The sequence shown here is derived from an EMBL/GenBank/DDBJ whole genome shotgun (WGS) entry which is preliminary data.</text>
</comment>
<comment type="similarity">
    <text evidence="8">Belongs to the AP2/ERF transcription factor family. ERF subfamily.</text>
</comment>
<keyword evidence="3" id="KW-0346">Stress response</keyword>
<sequence length="434" mass="48890">MCVAVYVKAGAAISGSSHFLEASADTWGGSAHIATRHLTRDLMARMMETNRLVGSFCLFSPLRYARFKDKGSLIVKMMIVLHLIDVTEIVFLTSISLLCIEVSEGGILRFDIKVLDLRRRPVLSKIRLPFYIDVLREAFPLKKRARRGKNGNESVAETISWWREHNQKLDCSNENEKRVPKPPAKGSKKGCMRGKGGPENTSCQYRGVRQRTWGKWVAEIREPDRGNRLWLGTFQTAIEAALAYDEAARAMYGNLSRLNFPEAMPWEESWESASSASHNCPAVIGASISQEDQIRDPKAEVKEELQSHHNDTIGFLQEAPLSAEAPEDEFSVEDMLRMMANEIDSNSVDEFGATENWQWPMPDDNLLNFHNTDDTIEIGPLWADRDRLELDTEYSDIVSKPLLGDDWEQGMVMEMPTTAEFGVSTVDVLSSPTN</sequence>
<evidence type="ECO:0000259" key="10">
    <source>
        <dbReference type="PROSITE" id="PS51032"/>
    </source>
</evidence>
<dbReference type="CDD" id="cd00018">
    <property type="entry name" value="AP2"/>
    <property type="match status" value="1"/>
</dbReference>
<keyword evidence="2" id="KW-0805">Transcription regulation</keyword>
<evidence type="ECO:0000256" key="9">
    <source>
        <dbReference type="SAM" id="MobiDB-lite"/>
    </source>
</evidence>
<evidence type="ECO:0000256" key="1">
    <source>
        <dbReference type="ARBA" id="ARBA00004123"/>
    </source>
</evidence>
<name>A0A8J5FSH9_ZINOF</name>
<dbReference type="PANTHER" id="PTHR31241:SF62">
    <property type="entry name" value="DEHYDRATION-RESPONSIVE ELEMENT-BINDING PROTEIN 2D"/>
    <property type="match status" value="1"/>
</dbReference>
<dbReference type="SUPFAM" id="SSF54171">
    <property type="entry name" value="DNA-binding domain"/>
    <property type="match status" value="1"/>
</dbReference>
<organism evidence="11 12">
    <name type="scientific">Zingiber officinale</name>
    <name type="common">Ginger</name>
    <name type="synonym">Amomum zingiber</name>
    <dbReference type="NCBI Taxonomy" id="94328"/>
    <lineage>
        <taxon>Eukaryota</taxon>
        <taxon>Viridiplantae</taxon>
        <taxon>Streptophyta</taxon>
        <taxon>Embryophyta</taxon>
        <taxon>Tracheophyta</taxon>
        <taxon>Spermatophyta</taxon>
        <taxon>Magnoliopsida</taxon>
        <taxon>Liliopsida</taxon>
        <taxon>Zingiberales</taxon>
        <taxon>Zingiberaceae</taxon>
        <taxon>Zingiber</taxon>
    </lineage>
</organism>
<dbReference type="GO" id="GO:0006950">
    <property type="term" value="P:response to stress"/>
    <property type="evidence" value="ECO:0007669"/>
    <property type="project" value="TreeGrafter"/>
</dbReference>
<evidence type="ECO:0000313" key="11">
    <source>
        <dbReference type="EMBL" id="KAG6491046.1"/>
    </source>
</evidence>
<dbReference type="Gene3D" id="3.30.730.10">
    <property type="entry name" value="AP2/ERF domain"/>
    <property type="match status" value="1"/>
</dbReference>
<feature type="domain" description="AP2/ERF" evidence="10">
    <location>
        <begin position="204"/>
        <end position="261"/>
    </location>
</feature>
<dbReference type="GO" id="GO:0045893">
    <property type="term" value="P:positive regulation of DNA-templated transcription"/>
    <property type="evidence" value="ECO:0007669"/>
    <property type="project" value="TreeGrafter"/>
</dbReference>
<keyword evidence="12" id="KW-1185">Reference proteome</keyword>
<dbReference type="FunFam" id="3.30.730.10:FF:000001">
    <property type="entry name" value="Ethylene-responsive transcription factor 2"/>
    <property type="match status" value="1"/>
</dbReference>
<dbReference type="InterPro" id="IPR036955">
    <property type="entry name" value="AP2/ERF_dom_sf"/>
</dbReference>
<evidence type="ECO:0000256" key="8">
    <source>
        <dbReference type="ARBA" id="ARBA00024343"/>
    </source>
</evidence>
<dbReference type="PRINTS" id="PR00367">
    <property type="entry name" value="ETHRSPELEMNT"/>
</dbReference>
<dbReference type="PANTHER" id="PTHR31241">
    <property type="entry name" value="DEHYDRATION-RESPONSIVE ELEMENT-BINDING PROTEIN 2C"/>
    <property type="match status" value="1"/>
</dbReference>
<accession>A0A8J5FSH9</accession>
<gene>
    <name evidence="11" type="ORF">ZIOFF_052378</name>
</gene>
<protein>
    <recommendedName>
        <fullName evidence="10">AP2/ERF domain-containing protein</fullName>
    </recommendedName>
</protein>
<keyword evidence="4" id="KW-0238">DNA-binding</keyword>
<dbReference type="GO" id="GO:0003700">
    <property type="term" value="F:DNA-binding transcription factor activity"/>
    <property type="evidence" value="ECO:0007669"/>
    <property type="project" value="InterPro"/>
</dbReference>
<dbReference type="GO" id="GO:0005634">
    <property type="term" value="C:nucleus"/>
    <property type="evidence" value="ECO:0007669"/>
    <property type="project" value="UniProtKB-SubCell"/>
</dbReference>
<dbReference type="PROSITE" id="PS51032">
    <property type="entry name" value="AP2_ERF"/>
    <property type="match status" value="1"/>
</dbReference>
<reference evidence="11 12" key="1">
    <citation type="submission" date="2020-08" db="EMBL/GenBank/DDBJ databases">
        <title>Plant Genome Project.</title>
        <authorList>
            <person name="Zhang R.-G."/>
        </authorList>
    </citation>
    <scope>NUCLEOTIDE SEQUENCE [LARGE SCALE GENOMIC DNA]</scope>
    <source>
        <tissue evidence="11">Rhizome</tissue>
    </source>
</reference>
<dbReference type="Proteomes" id="UP000734854">
    <property type="component" value="Unassembled WGS sequence"/>
</dbReference>
<dbReference type="EMBL" id="JACMSC010000014">
    <property type="protein sequence ID" value="KAG6491046.1"/>
    <property type="molecule type" value="Genomic_DNA"/>
</dbReference>
<dbReference type="AlphaFoldDB" id="A0A8J5FSH9"/>
<comment type="subcellular location">
    <subcellularLocation>
        <location evidence="1">Nucleus</location>
    </subcellularLocation>
</comment>
<evidence type="ECO:0000256" key="4">
    <source>
        <dbReference type="ARBA" id="ARBA00023125"/>
    </source>
</evidence>
<dbReference type="Pfam" id="PF00847">
    <property type="entry name" value="AP2"/>
    <property type="match status" value="1"/>
</dbReference>
<evidence type="ECO:0000256" key="7">
    <source>
        <dbReference type="ARBA" id="ARBA00023242"/>
    </source>
</evidence>
<evidence type="ECO:0000256" key="5">
    <source>
        <dbReference type="ARBA" id="ARBA00023159"/>
    </source>
</evidence>
<proteinExistence type="inferred from homology"/>
<evidence type="ECO:0000256" key="3">
    <source>
        <dbReference type="ARBA" id="ARBA00023016"/>
    </source>
</evidence>
<dbReference type="SMART" id="SM00380">
    <property type="entry name" value="AP2"/>
    <property type="match status" value="1"/>
</dbReference>
<evidence type="ECO:0000256" key="6">
    <source>
        <dbReference type="ARBA" id="ARBA00023163"/>
    </source>
</evidence>
<evidence type="ECO:0000256" key="2">
    <source>
        <dbReference type="ARBA" id="ARBA00023015"/>
    </source>
</evidence>
<keyword evidence="5" id="KW-0010">Activator</keyword>
<feature type="region of interest" description="Disordered" evidence="9">
    <location>
        <begin position="172"/>
        <end position="203"/>
    </location>
</feature>
<dbReference type="InterPro" id="IPR001471">
    <property type="entry name" value="AP2/ERF_dom"/>
</dbReference>
<keyword evidence="6" id="KW-0804">Transcription</keyword>
<keyword evidence="7" id="KW-0539">Nucleus</keyword>
<dbReference type="InterPro" id="IPR016177">
    <property type="entry name" value="DNA-bd_dom_sf"/>
</dbReference>
<evidence type="ECO:0000313" key="12">
    <source>
        <dbReference type="Proteomes" id="UP000734854"/>
    </source>
</evidence>
<dbReference type="GO" id="GO:0000976">
    <property type="term" value="F:transcription cis-regulatory region binding"/>
    <property type="evidence" value="ECO:0007669"/>
    <property type="project" value="TreeGrafter"/>
</dbReference>